<name>A0A225SX24_9BURK</name>
<dbReference type="PANTHER" id="PTHR37549:SF1">
    <property type="entry name" value="LIPOPROTEIN LPRI"/>
    <property type="match status" value="1"/>
</dbReference>
<dbReference type="EMBL" id="NJGV01000005">
    <property type="protein sequence ID" value="OWY35567.1"/>
    <property type="molecule type" value="Genomic_DNA"/>
</dbReference>
<comment type="caution">
    <text evidence="1">The sequence shown here is derived from an EMBL/GenBank/DDBJ whole genome shotgun (WGS) entry which is preliminary data.</text>
</comment>
<dbReference type="AlphaFoldDB" id="A0A225SX24"/>
<evidence type="ECO:0000313" key="2">
    <source>
        <dbReference type="Proteomes" id="UP000214747"/>
    </source>
</evidence>
<gene>
    <name evidence="1" type="ORF">CEJ45_07060</name>
</gene>
<dbReference type="InterPro" id="IPR052755">
    <property type="entry name" value="Lysozyme_Inhibitor_LprI"/>
</dbReference>
<accession>A0A225SX24</accession>
<evidence type="ECO:0008006" key="3">
    <source>
        <dbReference type="Google" id="ProtNLM"/>
    </source>
</evidence>
<dbReference type="PANTHER" id="PTHR37549">
    <property type="entry name" value="LIPOPROTEIN LPRI"/>
    <property type="match status" value="1"/>
</dbReference>
<organism evidence="1 2">
    <name type="scientific">Herbaspirillum aquaticum</name>
    <dbReference type="NCBI Taxonomy" id="568783"/>
    <lineage>
        <taxon>Bacteria</taxon>
        <taxon>Pseudomonadati</taxon>
        <taxon>Pseudomonadota</taxon>
        <taxon>Betaproteobacteria</taxon>
        <taxon>Burkholderiales</taxon>
        <taxon>Oxalobacteraceae</taxon>
        <taxon>Herbaspirillum</taxon>
    </lineage>
</organism>
<dbReference type="GO" id="GO:0005576">
    <property type="term" value="C:extracellular region"/>
    <property type="evidence" value="ECO:0007669"/>
    <property type="project" value="TreeGrafter"/>
</dbReference>
<protein>
    <recommendedName>
        <fullName evidence="3">Lysozyme inhibitor LprI N-terminal domain-containing protein</fullName>
    </recommendedName>
</protein>
<keyword evidence="2" id="KW-1185">Reference proteome</keyword>
<reference evidence="1 2" key="1">
    <citation type="journal article" date="2010" name="Int. J. Syst. Evol. Microbiol.">
        <title>Reclassification of Herbaspirillum putei as a later heterotypic synonym of Herbaspirillum huttiense, with the description of H. huttiense subsp. huttiense subsp. nov. and H. huttiense subsp. putei subsp. nov., comb. nov., and description of Herbaspirillum aquaticum sp. nov.</title>
        <authorList>
            <person name="Dobritsa A.P."/>
            <person name="Reddy M.C."/>
            <person name="Samadpour M."/>
        </authorList>
    </citation>
    <scope>NUCLEOTIDE SEQUENCE [LARGE SCALE GENOMIC DNA]</scope>
    <source>
        <strain evidence="1 2">IEH 4430</strain>
    </source>
</reference>
<dbReference type="Proteomes" id="UP000214747">
    <property type="component" value="Unassembled WGS sequence"/>
</dbReference>
<sequence length="285" mass="30906">MAVRCWRPSRPRNTESLAMKVLPLILLLSSTSVLGVLQLPTAHAASFDCGRAGSANEKAICRDAELSALDDQLGRAYRRARQAAVDVRAFRSASDAQWRWREDNCHDRDCLLAWYQRRQGELEALAAPAGNDKPTAAAGAPAPALAALAPPQAQPVALPATPALRLGLDARQIDHLAPAGSTPWPHYARAEHGQYFYRDPDAGETQPLVAVRYYGMENGQHILEAVRGQTVLRYTCSADCRYIARLALPGDVEKDTVIVSNDRASLPSLIVADALNGLLAPVQSR</sequence>
<proteinExistence type="predicted"/>
<evidence type="ECO:0000313" key="1">
    <source>
        <dbReference type="EMBL" id="OWY35567.1"/>
    </source>
</evidence>